<dbReference type="AlphaFoldDB" id="A0A2N0BBR1"/>
<proteinExistence type="predicted"/>
<evidence type="ECO:0000313" key="1">
    <source>
        <dbReference type="EMBL" id="PJZ94000.1"/>
    </source>
</evidence>
<organism evidence="1">
    <name type="scientific">Leptospira ellisii</name>
    <dbReference type="NCBI Taxonomy" id="2023197"/>
    <lineage>
        <taxon>Bacteria</taxon>
        <taxon>Pseudomonadati</taxon>
        <taxon>Spirochaetota</taxon>
        <taxon>Spirochaetia</taxon>
        <taxon>Leptospirales</taxon>
        <taxon>Leptospiraceae</taxon>
        <taxon>Leptospira</taxon>
    </lineage>
</organism>
<reference evidence="1" key="1">
    <citation type="submission" date="2017-07" db="EMBL/GenBank/DDBJ databases">
        <title>Leptospira spp. isolated from tropical soils.</title>
        <authorList>
            <person name="Thibeaux R."/>
            <person name="Iraola G."/>
            <person name="Ferres I."/>
            <person name="Bierque E."/>
            <person name="Girault D."/>
            <person name="Soupe-Gilbert M.-E."/>
            <person name="Picardeau M."/>
            <person name="Goarant C."/>
        </authorList>
    </citation>
    <scope>NUCLEOTIDE SEQUENCE [LARGE SCALE GENOMIC DNA]</scope>
    <source>
        <strain evidence="1">ATI7-C-A5</strain>
    </source>
</reference>
<protein>
    <submittedName>
        <fullName evidence="1">Uncharacterized protein</fullName>
    </submittedName>
</protein>
<accession>A0A2N0BBR1</accession>
<accession>A0A2N0BP11</accession>
<gene>
    <name evidence="1" type="ORF">CH379_04945</name>
</gene>
<sequence>MFPFLHARVYFVLGKRQNRRKVNSKIEIGSLKRKTSDFKPIRFRKKCSRSYLPEDIFRLFTFR</sequence>
<name>A0A2N0BBR1_9LEPT</name>
<comment type="caution">
    <text evidence="1">The sequence shown here is derived from an EMBL/GenBank/DDBJ whole genome shotgun (WGS) entry which is preliminary data.</text>
</comment>
<dbReference type="EMBL" id="NPEF01000032">
    <property type="protein sequence ID" value="PJZ94000.1"/>
    <property type="molecule type" value="Genomic_DNA"/>
</dbReference>